<dbReference type="Proteomes" id="UP000076837">
    <property type="component" value="Unassembled WGS sequence"/>
</dbReference>
<dbReference type="OrthoDB" id="3779667at2759"/>
<comment type="caution">
    <text evidence="1">The sequence shown here is derived from an EMBL/GenBank/DDBJ whole genome shotgun (WGS) entry which is preliminary data.</text>
</comment>
<dbReference type="AlphaFoldDB" id="A0A163KMQ8"/>
<evidence type="ECO:0000313" key="1">
    <source>
        <dbReference type="EMBL" id="KZM27111.1"/>
    </source>
</evidence>
<dbReference type="EMBL" id="JYNV01000080">
    <property type="protein sequence ID" value="KZM27111.1"/>
    <property type="molecule type" value="Genomic_DNA"/>
</dbReference>
<name>A0A163KMQ8_DIDRA</name>
<keyword evidence="2" id="KW-1185">Reference proteome</keyword>
<sequence>MLFSKSFVVAFGAQAVTLPLLPRAEATKQDEAWCVTYRALQSSVFHAHLNHKKIAKRDNAVEQNEVWKISKRAEQD</sequence>
<reference evidence="1 2" key="1">
    <citation type="journal article" date="2016" name="Sci. Rep.">
        <title>Draft genome sequencing and secretome analysis of fungal phytopathogen Ascochyta rabiei provides insight into the necrotrophic effector repertoire.</title>
        <authorList>
            <person name="Verma S."/>
            <person name="Gazara R.K."/>
            <person name="Nizam S."/>
            <person name="Parween S."/>
            <person name="Chattopadhyay D."/>
            <person name="Verma P.K."/>
        </authorList>
    </citation>
    <scope>NUCLEOTIDE SEQUENCE [LARGE SCALE GENOMIC DNA]</scope>
    <source>
        <strain evidence="1 2">ArDII</strain>
    </source>
</reference>
<evidence type="ECO:0000313" key="2">
    <source>
        <dbReference type="Proteomes" id="UP000076837"/>
    </source>
</evidence>
<accession>A0A163KMQ8</accession>
<organism evidence="1 2">
    <name type="scientific">Didymella rabiei</name>
    <name type="common">Chickpea ascochyta blight fungus</name>
    <name type="synonym">Mycosphaerella rabiei</name>
    <dbReference type="NCBI Taxonomy" id="5454"/>
    <lineage>
        <taxon>Eukaryota</taxon>
        <taxon>Fungi</taxon>
        <taxon>Dikarya</taxon>
        <taxon>Ascomycota</taxon>
        <taxon>Pezizomycotina</taxon>
        <taxon>Dothideomycetes</taxon>
        <taxon>Pleosporomycetidae</taxon>
        <taxon>Pleosporales</taxon>
        <taxon>Pleosporineae</taxon>
        <taxon>Didymellaceae</taxon>
        <taxon>Ascochyta</taxon>
    </lineage>
</organism>
<proteinExistence type="predicted"/>
<protein>
    <submittedName>
        <fullName evidence="1">Uncharacterized protein</fullName>
    </submittedName>
</protein>
<gene>
    <name evidence="1" type="ORF">ST47_g1744</name>
</gene>